<keyword evidence="4" id="KW-1185">Reference proteome</keyword>
<reference evidence="3 4" key="1">
    <citation type="submission" date="2017-02" db="EMBL/GenBank/DDBJ databases">
        <authorList>
            <person name="Peterson S.W."/>
        </authorList>
    </citation>
    <scope>NUCLEOTIDE SEQUENCE [LARGE SCALE GENOMIC DNA]</scope>
    <source>
        <strain evidence="3 4">DSM 18034</strain>
    </source>
</reference>
<protein>
    <recommendedName>
        <fullName evidence="5">DUF748 domain-containing protein</fullName>
    </recommendedName>
</protein>
<evidence type="ECO:0000313" key="3">
    <source>
        <dbReference type="EMBL" id="SKA73304.1"/>
    </source>
</evidence>
<dbReference type="Proteomes" id="UP000189733">
    <property type="component" value="Unassembled WGS sequence"/>
</dbReference>
<feature type="compositionally biased region" description="Low complexity" evidence="1">
    <location>
        <begin position="422"/>
        <end position="446"/>
    </location>
</feature>
<evidence type="ECO:0000256" key="2">
    <source>
        <dbReference type="SAM" id="Phobius"/>
    </source>
</evidence>
<dbReference type="PANTHER" id="PTHR30441:SF8">
    <property type="entry name" value="DUF748 DOMAIN-CONTAINING PROTEIN"/>
    <property type="match status" value="1"/>
</dbReference>
<dbReference type="Gene3D" id="3.30.1330.60">
    <property type="entry name" value="OmpA-like domain"/>
    <property type="match status" value="1"/>
</dbReference>
<feature type="transmembrane region" description="Helical" evidence="2">
    <location>
        <begin position="18"/>
        <end position="37"/>
    </location>
</feature>
<dbReference type="STRING" id="1121442.SAMN02745702_01839"/>
<evidence type="ECO:0008006" key="5">
    <source>
        <dbReference type="Google" id="ProtNLM"/>
    </source>
</evidence>
<dbReference type="PANTHER" id="PTHR30441">
    <property type="entry name" value="DUF748 DOMAIN-CONTAINING PROTEIN"/>
    <property type="match status" value="1"/>
</dbReference>
<dbReference type="EMBL" id="FUYA01000005">
    <property type="protein sequence ID" value="SKA73304.1"/>
    <property type="molecule type" value="Genomic_DNA"/>
</dbReference>
<feature type="region of interest" description="Disordered" evidence="1">
    <location>
        <begin position="338"/>
        <end position="500"/>
    </location>
</feature>
<dbReference type="InterPro" id="IPR052894">
    <property type="entry name" value="AsmA-related"/>
</dbReference>
<keyword evidence="2" id="KW-0472">Membrane</keyword>
<feature type="compositionally biased region" description="Low complexity" evidence="1">
    <location>
        <begin position="381"/>
        <end position="414"/>
    </location>
</feature>
<feature type="region of interest" description="Disordered" evidence="1">
    <location>
        <begin position="954"/>
        <end position="979"/>
    </location>
</feature>
<dbReference type="GO" id="GO:0090313">
    <property type="term" value="P:regulation of protein targeting to membrane"/>
    <property type="evidence" value="ECO:0007669"/>
    <property type="project" value="TreeGrafter"/>
</dbReference>
<feature type="compositionally biased region" description="Basic and acidic residues" evidence="1">
    <location>
        <begin position="366"/>
        <end position="380"/>
    </location>
</feature>
<feature type="compositionally biased region" description="Polar residues" evidence="1">
    <location>
        <begin position="456"/>
        <end position="465"/>
    </location>
</feature>
<keyword evidence="2" id="KW-0812">Transmembrane</keyword>
<sequence length="1389" mass="149202">MKNGVFQSWKSLRRLHKILLVSLLCFVVYVLVGFFVVPPVTRSVVESQLTKALNRPVTLEKVRFNPLTLHTQAEGLDIKEPSGDTTFVSLGMLDLDIAWLSVPKLALVVQTLRLVDPYARIVVDGEQSNFADLLVSDAPEEPKEASGPPPLVIHTIEIEGGSADIDDRVHGVENSLRKLHLFIPFVSSLEKDRQTFVRPELSGVLNNEPFRLDGNTRPFDPALTSRFVIDLTQVDLPYYRKYIPYTTPLELTRGKLDCRIAVDFEFSEETLPAIIVSGTANVKDLAWQEKGKDMVGLSSLDLQIDRLDLRRNVARIRKFGVDGPFVNLVRNADGTLNVQSWTPEQPAPVAKTKSDDSVKQKTKAQPKAEIDAQPEPKKEAPIAPEQKPEPQTSLSLTSSAFAAEAETAPAAAPENPQHSAKKAGPSKAGPSKAGPPAKARAKGVPASEAEKAKDVVTNSEVTAKSPSPAKSAGTAEEAPQENPVAPAETQGGAAEPEDSAEAQAFRVILNDFSVTNGQISFTDLAMGKFTKKISPLAIHVTDLDTKKGHLTPIKVNFGSPKGEYFELNASADVGELTHSGTVTLRGLNIPDYAPYLKAAVPLTISKGILGAQASWSGGTDPNSIRIKDAGVTLSDLLIKDPKGKTTLIQSKTLAAKGAKVSLKAQQASIAELLVQGLDARLTQTKQGIDLVNYFVPPAGKGKKSASASSSSSSSGLPWKATLGVLQLKDCAVKFRDAALMRPTDVALSKISGTVKGISAAMDAPLDFSIRATAMRGGSIEAAGQGTVSPLKFAGNAQIKNLSLAALTGYLHENVDMDVAGGRLFVTGDWSFTQTDKTNATFTGAATLSRLRLRDGQTRERFASLGKLDVRDVDFRLLPLRVDISKIEIKDPNVKIEREKDGRINLARMAGKPAPPASDRLNVKELAPDVDLKDELHVYKTAPGQDALEAEFAAERRARQKKTERPAQSTGAVLKAPAQTDELDSAAVEVPTGSMPPVTINEIVLSGGEIAFEDKTISPSYATALHEAEGNITGFSTVAEAPAEIVVNARLGVGAPLNVSGSITPFGSEFKTKLNIKVQGAEMPPVSPYTLETIAYPFATGKLTADIDVELTGPNIKIENNMLFTNLDVGSRVDNPDAISLPMQLILSLLRGPSGDIDLNIPVSGRLDDPHFSLGRTFLKTLFNLLFKVVTSPLTVLGSMFGGGEAANVVAFDPGSSFLNPTAITKLSALAKAMTAKQSMKLELAGYADPKIDKASLGNATIREAVRHEKYLELQEQGKAPASELEVKVNEDEYPKFLRIAYEKAPFAKPGFLGIDSEQPVEKMEELFKEHANRPGALNELAFRRGEAVLRYLRVEGKIDPGRLFMKKPAAIDKAPVKNGTGNVVVLDTN</sequence>
<name>A0A1T4W7K6_9BACT</name>
<organism evidence="3 4">
    <name type="scientific">Desulfobaculum bizertense DSM 18034</name>
    <dbReference type="NCBI Taxonomy" id="1121442"/>
    <lineage>
        <taxon>Bacteria</taxon>
        <taxon>Pseudomonadati</taxon>
        <taxon>Thermodesulfobacteriota</taxon>
        <taxon>Desulfovibrionia</taxon>
        <taxon>Desulfovibrionales</taxon>
        <taxon>Desulfovibrionaceae</taxon>
        <taxon>Desulfobaculum</taxon>
    </lineage>
</organism>
<gene>
    <name evidence="3" type="ORF">SAMN02745702_01839</name>
</gene>
<evidence type="ECO:0000313" key="4">
    <source>
        <dbReference type="Proteomes" id="UP000189733"/>
    </source>
</evidence>
<feature type="compositionally biased region" description="Basic and acidic residues" evidence="1">
    <location>
        <begin position="954"/>
        <end position="964"/>
    </location>
</feature>
<proteinExistence type="predicted"/>
<dbReference type="InterPro" id="IPR036737">
    <property type="entry name" value="OmpA-like_sf"/>
</dbReference>
<accession>A0A1T4W7K6</accession>
<dbReference type="InterPro" id="IPR008023">
    <property type="entry name" value="DUF748"/>
</dbReference>
<keyword evidence="2" id="KW-1133">Transmembrane helix</keyword>
<dbReference type="Pfam" id="PF05359">
    <property type="entry name" value="DUF748"/>
    <property type="match status" value="2"/>
</dbReference>
<evidence type="ECO:0000256" key="1">
    <source>
        <dbReference type="SAM" id="MobiDB-lite"/>
    </source>
</evidence>
<dbReference type="GO" id="GO:0005886">
    <property type="term" value="C:plasma membrane"/>
    <property type="evidence" value="ECO:0007669"/>
    <property type="project" value="TreeGrafter"/>
</dbReference>